<sequence length="212" mass="24200">MLIRTQIQTCSEVITIVILKQRTSNAAKLLKKLQFFVNQIQIQCQFLQFSELLQCQYFLLHLLRRMLGQVLIILKMFLLQIPYLAKSLALNPLKAGGAGFLSCQSFSFDYAKILSQSFQPEIIVLNSGFFYSSFGLTQSENQPIFLSSGFNSSFLDSGFCYKSKGPFIKILLPNKIFQTSFQISSYFQLFRFNVPNPPKPKLSFFSTFITVG</sequence>
<dbReference type="EMBL" id="CCKQ01006031">
    <property type="protein sequence ID" value="CDW77315.1"/>
    <property type="molecule type" value="Genomic_DNA"/>
</dbReference>
<evidence type="ECO:0000313" key="2">
    <source>
        <dbReference type="Proteomes" id="UP000039865"/>
    </source>
</evidence>
<dbReference type="AlphaFoldDB" id="A0A078A4X4"/>
<keyword evidence="2" id="KW-1185">Reference proteome</keyword>
<accession>A0A078A4X4</accession>
<name>A0A078A4X4_STYLE</name>
<reference evidence="1 2" key="1">
    <citation type="submission" date="2014-06" db="EMBL/GenBank/DDBJ databases">
        <authorList>
            <person name="Swart Estienne"/>
        </authorList>
    </citation>
    <scope>NUCLEOTIDE SEQUENCE [LARGE SCALE GENOMIC DNA]</scope>
    <source>
        <strain evidence="1 2">130c</strain>
    </source>
</reference>
<organism evidence="1 2">
    <name type="scientific">Stylonychia lemnae</name>
    <name type="common">Ciliate</name>
    <dbReference type="NCBI Taxonomy" id="5949"/>
    <lineage>
        <taxon>Eukaryota</taxon>
        <taxon>Sar</taxon>
        <taxon>Alveolata</taxon>
        <taxon>Ciliophora</taxon>
        <taxon>Intramacronucleata</taxon>
        <taxon>Spirotrichea</taxon>
        <taxon>Stichotrichia</taxon>
        <taxon>Sporadotrichida</taxon>
        <taxon>Oxytrichidae</taxon>
        <taxon>Stylonychinae</taxon>
        <taxon>Stylonychia</taxon>
    </lineage>
</organism>
<gene>
    <name evidence="1" type="primary">Contig19792.g20993</name>
    <name evidence="1" type="ORF">STYLEM_6275</name>
</gene>
<proteinExistence type="predicted"/>
<protein>
    <submittedName>
        <fullName evidence="1">Uncharacterized protein</fullName>
    </submittedName>
</protein>
<dbReference type="InParanoid" id="A0A078A4X4"/>
<dbReference type="Proteomes" id="UP000039865">
    <property type="component" value="Unassembled WGS sequence"/>
</dbReference>
<evidence type="ECO:0000313" key="1">
    <source>
        <dbReference type="EMBL" id="CDW77315.1"/>
    </source>
</evidence>